<proteinExistence type="predicted"/>
<keyword evidence="1" id="KW-0496">Mitochondrion</keyword>
<accession>A0A101M5A6</accession>
<name>A0A101M5A6_PICGL</name>
<reference evidence="1" key="1">
    <citation type="journal article" date="2015" name="Genome Biol. Evol.">
        <title>Organellar Genomes of White Spruce (Picea glauca): Assembly and Annotation.</title>
        <authorList>
            <person name="Jackman S.D."/>
            <person name="Warren R.L."/>
            <person name="Gibb E.A."/>
            <person name="Vandervalk B.P."/>
            <person name="Mohamadi H."/>
            <person name="Chu J."/>
            <person name="Raymond A."/>
            <person name="Pleasance S."/>
            <person name="Coope R."/>
            <person name="Wildung M.R."/>
            <person name="Ritland C.E."/>
            <person name="Bousquet J."/>
            <person name="Jones S.J."/>
            <person name="Bohlmann J."/>
            <person name="Birol I."/>
        </authorList>
    </citation>
    <scope>NUCLEOTIDE SEQUENCE [LARGE SCALE GENOMIC DNA]</scope>
    <source>
        <tissue evidence="1">Flushing bud</tissue>
    </source>
</reference>
<dbReference type="AlphaFoldDB" id="A0A101M5A6"/>
<evidence type="ECO:0000313" key="1">
    <source>
        <dbReference type="EMBL" id="KUM51090.1"/>
    </source>
</evidence>
<organism evidence="1">
    <name type="scientific">Picea glauca</name>
    <name type="common">White spruce</name>
    <name type="synonym">Pinus glauca</name>
    <dbReference type="NCBI Taxonomy" id="3330"/>
    <lineage>
        <taxon>Eukaryota</taxon>
        <taxon>Viridiplantae</taxon>
        <taxon>Streptophyta</taxon>
        <taxon>Embryophyta</taxon>
        <taxon>Tracheophyta</taxon>
        <taxon>Spermatophyta</taxon>
        <taxon>Pinopsida</taxon>
        <taxon>Pinidae</taxon>
        <taxon>Conifers I</taxon>
        <taxon>Pinales</taxon>
        <taxon>Pinaceae</taxon>
        <taxon>Picea</taxon>
    </lineage>
</organism>
<sequence>MREKLLLIQDPRGQLSPFNMLLPMRDQPIQWIILGHRAPDLDIDVLGSVTWPGTKGSGSNAIGV</sequence>
<protein>
    <submittedName>
        <fullName evidence="1">Uncharacterized protein</fullName>
    </submittedName>
</protein>
<dbReference type="EMBL" id="LKAM01000001">
    <property type="protein sequence ID" value="KUM51090.1"/>
    <property type="molecule type" value="Genomic_DNA"/>
</dbReference>
<comment type="caution">
    <text evidence="1">The sequence shown here is derived from an EMBL/GenBank/DDBJ whole genome shotgun (WGS) entry which is preliminary data.</text>
</comment>
<geneLocation type="mitochondrion" evidence="1"/>
<gene>
    <name evidence="1" type="ORF">ABT39_MTgene936</name>
</gene>